<sequence length="41" mass="4832">MVNPRDMLRKTLQERRILEGLRTLYGVEIRGIHLRGGLPSW</sequence>
<dbReference type="EMBL" id="CP001814">
    <property type="protein sequence ID" value="ACZ83276.1"/>
    <property type="molecule type" value="Genomic_DNA"/>
</dbReference>
<protein>
    <submittedName>
        <fullName evidence="1">Uncharacterized protein</fullName>
    </submittedName>
</protein>
<organism evidence="1 2">
    <name type="scientific">Streptosporangium roseum (strain ATCC 12428 / DSM 43021 / JCM 3005 / KCTC 9067 / NCIMB 10171 / NRRL 2505 / NI 9100)</name>
    <dbReference type="NCBI Taxonomy" id="479432"/>
    <lineage>
        <taxon>Bacteria</taxon>
        <taxon>Bacillati</taxon>
        <taxon>Actinomycetota</taxon>
        <taxon>Actinomycetes</taxon>
        <taxon>Streptosporangiales</taxon>
        <taxon>Streptosporangiaceae</taxon>
        <taxon>Streptosporangium</taxon>
    </lineage>
</organism>
<keyword evidence="2" id="KW-1185">Reference proteome</keyword>
<dbReference type="KEGG" id="sro:Sros_0236"/>
<dbReference type="HOGENOM" id="CLU_3277467_0_0_11"/>
<dbReference type="AlphaFoldDB" id="D2AZ91"/>
<name>D2AZ91_STRRD</name>
<evidence type="ECO:0000313" key="2">
    <source>
        <dbReference type="Proteomes" id="UP000002029"/>
    </source>
</evidence>
<evidence type="ECO:0000313" key="1">
    <source>
        <dbReference type="EMBL" id="ACZ83276.1"/>
    </source>
</evidence>
<reference evidence="1 2" key="1">
    <citation type="journal article" date="2010" name="Stand. Genomic Sci.">
        <title>Complete genome sequence of Streptosporangium roseum type strain (NI 9100).</title>
        <authorList>
            <person name="Nolan M."/>
            <person name="Sikorski J."/>
            <person name="Jando M."/>
            <person name="Lucas S."/>
            <person name="Lapidus A."/>
            <person name="Glavina Del Rio T."/>
            <person name="Chen F."/>
            <person name="Tice H."/>
            <person name="Pitluck S."/>
            <person name="Cheng J.F."/>
            <person name="Chertkov O."/>
            <person name="Sims D."/>
            <person name="Meincke L."/>
            <person name="Brettin T."/>
            <person name="Han C."/>
            <person name="Detter J.C."/>
            <person name="Bruce D."/>
            <person name="Goodwin L."/>
            <person name="Land M."/>
            <person name="Hauser L."/>
            <person name="Chang Y.J."/>
            <person name="Jeffries C.D."/>
            <person name="Ivanova N."/>
            <person name="Mavromatis K."/>
            <person name="Mikhailova N."/>
            <person name="Chen A."/>
            <person name="Palaniappan K."/>
            <person name="Chain P."/>
            <person name="Rohde M."/>
            <person name="Goker M."/>
            <person name="Bristow J."/>
            <person name="Eisen J.A."/>
            <person name="Markowitz V."/>
            <person name="Hugenholtz P."/>
            <person name="Kyrpides N.C."/>
            <person name="Klenk H.P."/>
        </authorList>
    </citation>
    <scope>NUCLEOTIDE SEQUENCE [LARGE SCALE GENOMIC DNA]</scope>
    <source>
        <strain evidence="2">ATCC 12428 / DSM 43021 / JCM 3005 / NI 9100</strain>
    </source>
</reference>
<accession>D2AZ91</accession>
<dbReference type="Proteomes" id="UP000002029">
    <property type="component" value="Chromosome"/>
</dbReference>
<gene>
    <name evidence="1" type="ordered locus">Sros_0236</name>
</gene>
<proteinExistence type="predicted"/>